<keyword evidence="3" id="KW-1185">Reference proteome</keyword>
<accession>A0AA88NS55</accession>
<name>A0AA88NS55_CHASR</name>
<dbReference type="EMBL" id="JAUPFM010000001">
    <property type="protein sequence ID" value="KAK2863204.1"/>
    <property type="molecule type" value="Genomic_DNA"/>
</dbReference>
<dbReference type="AlphaFoldDB" id="A0AA88NS55"/>
<comment type="caution">
    <text evidence="2">The sequence shown here is derived from an EMBL/GenBank/DDBJ whole genome shotgun (WGS) entry which is preliminary data.</text>
</comment>
<organism evidence="2 3">
    <name type="scientific">Channa striata</name>
    <name type="common">Snakehead murrel</name>
    <name type="synonym">Ophicephalus striatus</name>
    <dbReference type="NCBI Taxonomy" id="64152"/>
    <lineage>
        <taxon>Eukaryota</taxon>
        <taxon>Metazoa</taxon>
        <taxon>Chordata</taxon>
        <taxon>Craniata</taxon>
        <taxon>Vertebrata</taxon>
        <taxon>Euteleostomi</taxon>
        <taxon>Actinopterygii</taxon>
        <taxon>Neopterygii</taxon>
        <taxon>Teleostei</taxon>
        <taxon>Neoteleostei</taxon>
        <taxon>Acanthomorphata</taxon>
        <taxon>Anabantaria</taxon>
        <taxon>Anabantiformes</taxon>
        <taxon>Channoidei</taxon>
        <taxon>Channidae</taxon>
        <taxon>Channa</taxon>
    </lineage>
</organism>
<feature type="region of interest" description="Disordered" evidence="1">
    <location>
        <begin position="1"/>
        <end position="20"/>
    </location>
</feature>
<evidence type="ECO:0000256" key="1">
    <source>
        <dbReference type="SAM" id="MobiDB-lite"/>
    </source>
</evidence>
<evidence type="ECO:0000313" key="3">
    <source>
        <dbReference type="Proteomes" id="UP001187415"/>
    </source>
</evidence>
<feature type="region of interest" description="Disordered" evidence="1">
    <location>
        <begin position="26"/>
        <end position="47"/>
    </location>
</feature>
<proteinExistence type="predicted"/>
<sequence length="136" mass="14617">MYDEKHPQRSQPNEPHFARHTIVSVCASGSTGTSESREPRSSAFDPRPKVRFRIRQMDAKRVETVSARVDAAVSSPVSLQPCVHQARGASGGRTCSTFVKTTASPKKSCSTAALCGASSPGPHQTPKVLKKIKNSL</sequence>
<feature type="region of interest" description="Disordered" evidence="1">
    <location>
        <begin position="116"/>
        <end position="136"/>
    </location>
</feature>
<protein>
    <submittedName>
        <fullName evidence="2">Uncharacterized protein</fullName>
    </submittedName>
</protein>
<gene>
    <name evidence="2" type="ORF">Q5P01_002737</name>
</gene>
<reference evidence="2" key="1">
    <citation type="submission" date="2023-07" db="EMBL/GenBank/DDBJ databases">
        <title>Chromosome-level Genome Assembly of Striped Snakehead (Channa striata).</title>
        <authorList>
            <person name="Liu H."/>
        </authorList>
    </citation>
    <scope>NUCLEOTIDE SEQUENCE</scope>
    <source>
        <strain evidence="2">Gz</strain>
        <tissue evidence="2">Muscle</tissue>
    </source>
</reference>
<evidence type="ECO:0000313" key="2">
    <source>
        <dbReference type="EMBL" id="KAK2863204.1"/>
    </source>
</evidence>
<dbReference type="Proteomes" id="UP001187415">
    <property type="component" value="Unassembled WGS sequence"/>
</dbReference>